<accession>A0A222VV12</accession>
<dbReference type="AlphaFoldDB" id="A0A222VV12"/>
<protein>
    <submittedName>
        <fullName evidence="2">Uncharacterized protein</fullName>
    </submittedName>
</protein>
<dbReference type="Proteomes" id="UP000199494">
    <property type="component" value="Unassembled WGS sequence"/>
</dbReference>
<evidence type="ECO:0000256" key="1">
    <source>
        <dbReference type="SAM" id="MobiDB-lite"/>
    </source>
</evidence>
<name>A0A222VV12_9PSEU</name>
<dbReference type="KEGG" id="pmad:BAY61_25165"/>
<reference evidence="2 3" key="1">
    <citation type="submission" date="2016-10" db="EMBL/GenBank/DDBJ databases">
        <authorList>
            <person name="de Groot N.N."/>
        </authorList>
    </citation>
    <scope>NUCLEOTIDE SEQUENCE [LARGE SCALE GENOMIC DNA]</scope>
    <source>
        <strain evidence="2 3">CGMCC 4.5506</strain>
    </source>
</reference>
<evidence type="ECO:0000313" key="3">
    <source>
        <dbReference type="Proteomes" id="UP000199494"/>
    </source>
</evidence>
<sequence>MADETKRVLDALTTLREELPGLIAALKAGELTVAAQHRFAASLIETGELVDEHADHQASASNGHADGFGMSESGDSDDIDDIVAPSDNEEEW</sequence>
<organism evidence="2 3">
    <name type="scientific">Prauserella marina</name>
    <dbReference type="NCBI Taxonomy" id="530584"/>
    <lineage>
        <taxon>Bacteria</taxon>
        <taxon>Bacillati</taxon>
        <taxon>Actinomycetota</taxon>
        <taxon>Actinomycetes</taxon>
        <taxon>Pseudonocardiales</taxon>
        <taxon>Pseudonocardiaceae</taxon>
        <taxon>Prauserella</taxon>
    </lineage>
</organism>
<dbReference type="EMBL" id="FMZE01000007">
    <property type="protein sequence ID" value="SDD28609.1"/>
    <property type="molecule type" value="Genomic_DNA"/>
</dbReference>
<proteinExistence type="predicted"/>
<keyword evidence="3" id="KW-1185">Reference proteome</keyword>
<feature type="region of interest" description="Disordered" evidence="1">
    <location>
        <begin position="52"/>
        <end position="92"/>
    </location>
</feature>
<dbReference type="STRING" id="530584.SAMN05421630_107131"/>
<feature type="compositionally biased region" description="Acidic residues" evidence="1">
    <location>
        <begin position="74"/>
        <end position="92"/>
    </location>
</feature>
<evidence type="ECO:0000313" key="2">
    <source>
        <dbReference type="EMBL" id="SDD28609.1"/>
    </source>
</evidence>
<gene>
    <name evidence="2" type="ORF">SAMN05421630_107131</name>
</gene>
<dbReference type="OrthoDB" id="3556724at2"/>
<dbReference type="RefSeq" id="WP_091806944.1">
    <property type="nucleotide sequence ID" value="NZ_CP016353.1"/>
</dbReference>